<dbReference type="GO" id="GO:0035251">
    <property type="term" value="F:UDP-glucosyltransferase activity"/>
    <property type="evidence" value="ECO:0007669"/>
    <property type="project" value="InterPro"/>
</dbReference>
<evidence type="ECO:0000256" key="4">
    <source>
        <dbReference type="RuleBase" id="RU003718"/>
    </source>
</evidence>
<dbReference type="InterPro" id="IPR002213">
    <property type="entry name" value="UDP_glucos_trans"/>
</dbReference>
<dbReference type="SUPFAM" id="SSF53756">
    <property type="entry name" value="UDP-Glycosyltransferase/glycogen phosphorylase"/>
    <property type="match status" value="1"/>
</dbReference>
<comment type="similarity">
    <text evidence="1 4">Belongs to the UDP-glycosyltransferase family.</text>
</comment>
<accession>A0A6P8DJI4</accession>
<dbReference type="RefSeq" id="XP_031393521.1">
    <property type="nucleotide sequence ID" value="XM_031537661.1"/>
</dbReference>
<keyword evidence="2 4" id="KW-0328">Glycosyltransferase</keyword>
<dbReference type="FunFam" id="3.40.50.2000:FF:000095">
    <property type="entry name" value="Glycosyltransferase"/>
    <property type="match status" value="1"/>
</dbReference>
<protein>
    <recommendedName>
        <fullName evidence="5">Glycosyltransferase</fullName>
        <ecNumber evidence="5">2.4.1.-</ecNumber>
    </recommendedName>
</protein>
<dbReference type="PANTHER" id="PTHR48048">
    <property type="entry name" value="GLYCOSYLTRANSFERASE"/>
    <property type="match status" value="1"/>
</dbReference>
<dbReference type="AlphaFoldDB" id="A0A6P8DJI4"/>
<dbReference type="PROSITE" id="PS00375">
    <property type="entry name" value="UDPGT"/>
    <property type="match status" value="1"/>
</dbReference>
<dbReference type="PANTHER" id="PTHR48048:SF30">
    <property type="entry name" value="GLYCOSYLTRANSFERASE"/>
    <property type="match status" value="1"/>
</dbReference>
<dbReference type="OrthoDB" id="5835829at2759"/>
<evidence type="ECO:0000256" key="5">
    <source>
        <dbReference type="RuleBase" id="RU362057"/>
    </source>
</evidence>
<dbReference type="InterPro" id="IPR035595">
    <property type="entry name" value="UDP_glycos_trans_CS"/>
</dbReference>
<name>A0A6P8DJI4_PUNGR</name>
<organism evidence="6 7">
    <name type="scientific">Punica granatum</name>
    <name type="common">Pomegranate</name>
    <dbReference type="NCBI Taxonomy" id="22663"/>
    <lineage>
        <taxon>Eukaryota</taxon>
        <taxon>Viridiplantae</taxon>
        <taxon>Streptophyta</taxon>
        <taxon>Embryophyta</taxon>
        <taxon>Tracheophyta</taxon>
        <taxon>Spermatophyta</taxon>
        <taxon>Magnoliopsida</taxon>
        <taxon>eudicotyledons</taxon>
        <taxon>Gunneridae</taxon>
        <taxon>Pentapetalae</taxon>
        <taxon>rosids</taxon>
        <taxon>malvids</taxon>
        <taxon>Myrtales</taxon>
        <taxon>Lythraceae</taxon>
        <taxon>Punica</taxon>
    </lineage>
</organism>
<dbReference type="GeneID" id="116205159"/>
<proteinExistence type="inferred from homology"/>
<dbReference type="Pfam" id="PF00201">
    <property type="entry name" value="UDPGT"/>
    <property type="match status" value="1"/>
</dbReference>
<evidence type="ECO:0000313" key="6">
    <source>
        <dbReference type="Proteomes" id="UP000515151"/>
    </source>
</evidence>
<dbReference type="EC" id="2.4.1.-" evidence="5"/>
<sequence>MWTSSSEQNLQPVSTMSREEAVVLYPTPAIGHLISMVELGKLIVSHRPSLSVHILLSSQAYSAGSTDAYIASVFASFPSISFHRLPVTSLPPDFSTPSPHHEALALELICLNNPHVRHALISISERHRVLALVIDFFCYVAFSVARDLSIPCYYYFTSSAGVLAFFIYFLTLHEKCSDESYSDPETLLEAPGIPPLPKKYMALPMQDRRDVVYSMFLQSAIEMRKSVGIIVNTFEKLEPRALRAILDGQCVPDGPTPPVYCIGPLISNKEPSNGTGNSSDDRDAPESLKWLDMQPKASVVFLCFGSLGVFSLEQLREIAVGLERSGQRFLWVVRNPPPDPSRPVATVVQADPDLESLLPDGFLDQTRDRGLVVKSWVPQVAVLNHQATGGFVTHSGWNSVLEAVCAGVPMISWPLYAEQGHNKVSLVEELKIALPMDESDDGLVRAAEVERRVRELMDSEEGNSMRERMAILKDEAKAAMGPGGSSKAALAKLIESWVGAQIG</sequence>
<dbReference type="Gene3D" id="3.40.50.2000">
    <property type="entry name" value="Glycogen Phosphorylase B"/>
    <property type="match status" value="2"/>
</dbReference>
<evidence type="ECO:0000256" key="3">
    <source>
        <dbReference type="ARBA" id="ARBA00022679"/>
    </source>
</evidence>
<reference evidence="7" key="2">
    <citation type="submission" date="2025-08" db="UniProtKB">
        <authorList>
            <consortium name="RefSeq"/>
        </authorList>
    </citation>
    <scope>IDENTIFICATION</scope>
    <source>
        <tissue evidence="7">Leaf</tissue>
    </source>
</reference>
<keyword evidence="3 4" id="KW-0808">Transferase</keyword>
<reference evidence="6" key="1">
    <citation type="journal article" date="2020" name="Plant Biotechnol. J.">
        <title>The pomegranate (Punica granatum L.) draft genome dissects genetic divergence between soft- and hard-seeded cultivars.</title>
        <authorList>
            <person name="Luo X."/>
            <person name="Li H."/>
            <person name="Wu Z."/>
            <person name="Yao W."/>
            <person name="Zhao P."/>
            <person name="Cao D."/>
            <person name="Yu H."/>
            <person name="Li K."/>
            <person name="Poudel K."/>
            <person name="Zhao D."/>
            <person name="Zhang F."/>
            <person name="Xia X."/>
            <person name="Chen L."/>
            <person name="Wang Q."/>
            <person name="Jing D."/>
            <person name="Cao S."/>
        </authorList>
    </citation>
    <scope>NUCLEOTIDE SEQUENCE [LARGE SCALE GENOMIC DNA]</scope>
    <source>
        <strain evidence="6">cv. Tunisia</strain>
    </source>
</reference>
<keyword evidence="6" id="KW-1185">Reference proteome</keyword>
<evidence type="ECO:0000256" key="1">
    <source>
        <dbReference type="ARBA" id="ARBA00009995"/>
    </source>
</evidence>
<gene>
    <name evidence="7" type="primary">LOC116205159</name>
</gene>
<evidence type="ECO:0000313" key="7">
    <source>
        <dbReference type="RefSeq" id="XP_031393521.1"/>
    </source>
</evidence>
<dbReference type="FunFam" id="3.40.50.2000:FF:000020">
    <property type="entry name" value="Glycosyltransferase"/>
    <property type="match status" value="1"/>
</dbReference>
<dbReference type="InterPro" id="IPR050481">
    <property type="entry name" value="UDP-glycosyltransf_plant"/>
</dbReference>
<dbReference type="CDD" id="cd03784">
    <property type="entry name" value="GT1_Gtf-like"/>
    <property type="match status" value="1"/>
</dbReference>
<evidence type="ECO:0000256" key="2">
    <source>
        <dbReference type="ARBA" id="ARBA00022676"/>
    </source>
</evidence>
<dbReference type="Proteomes" id="UP000515151">
    <property type="component" value="Chromosome 4"/>
</dbReference>